<reference evidence="5" key="2">
    <citation type="submission" date="2020-03" db="EMBL/GenBank/DDBJ databases">
        <title>Walnut 2.0.</title>
        <authorList>
            <person name="Marrano A."/>
            <person name="Britton M."/>
            <person name="Zimin A.V."/>
            <person name="Zaini P.A."/>
            <person name="Workman R."/>
            <person name="Puiu D."/>
            <person name="Bianco L."/>
            <person name="Allen B.J."/>
            <person name="Troggio M."/>
            <person name="Leslie C.A."/>
            <person name="Timp W."/>
            <person name="Dendekar A."/>
            <person name="Salzberg S.L."/>
            <person name="Neale D.B."/>
        </authorList>
    </citation>
    <scope>NUCLEOTIDE SEQUENCE</scope>
    <source>
        <tissue evidence="5">Leaves</tissue>
    </source>
</reference>
<feature type="compositionally biased region" description="Polar residues" evidence="4">
    <location>
        <begin position="12"/>
        <end position="21"/>
    </location>
</feature>
<feature type="region of interest" description="Disordered" evidence="4">
    <location>
        <begin position="40"/>
        <end position="84"/>
    </location>
</feature>
<dbReference type="Pfam" id="PF02536">
    <property type="entry name" value="mTERF"/>
    <property type="match status" value="1"/>
</dbReference>
<gene>
    <name evidence="5" type="ORF">F2P56_003987</name>
</gene>
<keyword evidence="2" id="KW-0804">Transcription</keyword>
<dbReference type="PANTHER" id="PTHR13068">
    <property type="entry name" value="CGI-12 PROTEIN-RELATED"/>
    <property type="match status" value="1"/>
</dbReference>
<name>A0A833Y2W9_JUGRE</name>
<feature type="compositionally biased region" description="Low complexity" evidence="4">
    <location>
        <begin position="48"/>
        <end position="57"/>
    </location>
</feature>
<keyword evidence="2" id="KW-0805">Transcription regulation</keyword>
<keyword evidence="3" id="KW-0809">Transit peptide</keyword>
<dbReference type="EMBL" id="LIHL02000002">
    <property type="protein sequence ID" value="KAF5477338.1"/>
    <property type="molecule type" value="Genomic_DNA"/>
</dbReference>
<dbReference type="Gramene" id="Jr02_08720_p1">
    <property type="protein sequence ID" value="cds.Jr02_08720_p1"/>
    <property type="gene ID" value="Jr02_08720"/>
</dbReference>
<dbReference type="GO" id="GO:0006353">
    <property type="term" value="P:DNA-templated transcription termination"/>
    <property type="evidence" value="ECO:0007669"/>
    <property type="project" value="UniProtKB-KW"/>
</dbReference>
<evidence type="ECO:0000313" key="5">
    <source>
        <dbReference type="EMBL" id="KAF5477338.1"/>
    </source>
</evidence>
<dbReference type="KEGG" id="jre:108983603"/>
<dbReference type="AlphaFoldDB" id="A0A833Y2W9"/>
<dbReference type="GO" id="GO:0003676">
    <property type="term" value="F:nucleic acid binding"/>
    <property type="evidence" value="ECO:0007669"/>
    <property type="project" value="InterPro"/>
</dbReference>
<evidence type="ECO:0000256" key="2">
    <source>
        <dbReference type="ARBA" id="ARBA00022472"/>
    </source>
</evidence>
<evidence type="ECO:0008006" key="7">
    <source>
        <dbReference type="Google" id="ProtNLM"/>
    </source>
</evidence>
<dbReference type="RefSeq" id="XP_018810848.2">
    <property type="nucleotide sequence ID" value="XM_018955303.2"/>
</dbReference>
<feature type="non-terminal residue" evidence="5">
    <location>
        <position position="492"/>
    </location>
</feature>
<organism evidence="5 6">
    <name type="scientific">Juglans regia</name>
    <name type="common">English walnut</name>
    <dbReference type="NCBI Taxonomy" id="51240"/>
    <lineage>
        <taxon>Eukaryota</taxon>
        <taxon>Viridiplantae</taxon>
        <taxon>Streptophyta</taxon>
        <taxon>Embryophyta</taxon>
        <taxon>Tracheophyta</taxon>
        <taxon>Spermatophyta</taxon>
        <taxon>Magnoliopsida</taxon>
        <taxon>eudicotyledons</taxon>
        <taxon>Gunneridae</taxon>
        <taxon>Pentapetalae</taxon>
        <taxon>rosids</taxon>
        <taxon>fabids</taxon>
        <taxon>Fagales</taxon>
        <taxon>Juglandaceae</taxon>
        <taxon>Juglans</taxon>
    </lineage>
</organism>
<dbReference type="OrthoDB" id="637682at2759"/>
<dbReference type="Gene3D" id="1.25.70.10">
    <property type="entry name" value="Transcription termination factor 3, mitochondrial"/>
    <property type="match status" value="1"/>
</dbReference>
<dbReference type="FunFam" id="1.25.70.10:FF:000026">
    <property type="entry name" value="Mitochondrial transcription termination factor family protein"/>
    <property type="match status" value="1"/>
</dbReference>
<feature type="region of interest" description="Disordered" evidence="4">
    <location>
        <begin position="1"/>
        <end position="22"/>
    </location>
</feature>
<comment type="similarity">
    <text evidence="1">Belongs to the mTERF family.</text>
</comment>
<evidence type="ECO:0000256" key="3">
    <source>
        <dbReference type="ARBA" id="ARBA00022946"/>
    </source>
</evidence>
<sequence>RAATKLHHEHATGSTTKTTPRTVADSLSLSLSLLSLSISPISQPPSTPSATTGTPATANHHRTTPQPSPFPSSTTPRRQEKASPTPFFLASTLHCLWPRATVRYQAVVEFLCRRTTTVAKGGRHTLSSRVHPLPTPPLWESVSKPLLVFTTATYSTKSPTQVERVEVVDHPKNSIDVLRKWGCTDDDISKIIVRRPSLRRANIAHLQSKLNMLSSLGIGAHDLVKMINCRPRLLSCRINHCFDERLEFFMTLFESREVLAKAIVRNPSLLTYDFNNRIKPAIALYQEMGVSRKDLIPMLLSRPTMIPRTSFDEEKMEYIRKTGISKDSKMYKYVVTIIGISRHETISQKVGNFEKFGFSNDEIFNLFGRSPLMLTLSVDKVQRNMTFILGMMKLPASVVLKYPFLLYSSLETVLKPRVLLAGKIDDMGLDSQIKGPTMLRALRMTEKRFLKAFVKCHPEDVADELLEFYKCAKGIKRLAEASKKNIRVGFPF</sequence>
<accession>A0A833Y2W9</accession>
<keyword evidence="2" id="KW-0806">Transcription termination</keyword>
<dbReference type="InterPro" id="IPR003690">
    <property type="entry name" value="MTERF"/>
</dbReference>
<evidence type="ECO:0000313" key="6">
    <source>
        <dbReference type="Proteomes" id="UP000619265"/>
    </source>
</evidence>
<comment type="caution">
    <text evidence="5">The sequence shown here is derived from an EMBL/GenBank/DDBJ whole genome shotgun (WGS) entry which is preliminary data.</text>
</comment>
<reference evidence="5" key="1">
    <citation type="submission" date="2015-10" db="EMBL/GenBank/DDBJ databases">
        <authorList>
            <person name="Martinez-Garcia P.J."/>
            <person name="Crepeau M.W."/>
            <person name="Puiu D."/>
            <person name="Gonzalez-Ibeas D."/>
            <person name="Whalen J."/>
            <person name="Stevens K."/>
            <person name="Paul R."/>
            <person name="Butterfield T."/>
            <person name="Britton M."/>
            <person name="Reagan R."/>
            <person name="Chakraborty S."/>
            <person name="Walawage S.L."/>
            <person name="Vasquez-Gross H.A."/>
            <person name="Cardeno C."/>
            <person name="Famula R."/>
            <person name="Pratt K."/>
            <person name="Kuruganti S."/>
            <person name="Aradhya M.K."/>
            <person name="Leslie C.A."/>
            <person name="Dandekar A.M."/>
            <person name="Salzberg S.L."/>
            <person name="Wegrzyn J.L."/>
            <person name="Langley C.H."/>
            <person name="Neale D.B."/>
        </authorList>
    </citation>
    <scope>NUCLEOTIDE SEQUENCE</scope>
    <source>
        <tissue evidence="5">Leaves</tissue>
    </source>
</reference>
<proteinExistence type="inferred from homology"/>
<evidence type="ECO:0000256" key="1">
    <source>
        <dbReference type="ARBA" id="ARBA00007692"/>
    </source>
</evidence>
<dbReference type="SMART" id="SM00733">
    <property type="entry name" value="Mterf"/>
    <property type="match status" value="6"/>
</dbReference>
<dbReference type="InterPro" id="IPR038538">
    <property type="entry name" value="MTERF_sf"/>
</dbReference>
<protein>
    <recommendedName>
        <fullName evidence="7">Transcription termination factor MTEF1, chloroplastic-like</fullName>
    </recommendedName>
</protein>
<dbReference type="Proteomes" id="UP000619265">
    <property type="component" value="Unassembled WGS sequence"/>
</dbReference>
<dbReference type="PANTHER" id="PTHR13068:SF223">
    <property type="entry name" value="MITOCHONDRIAL TRANSCRIPTION TERMINATION FACTOR FAMILY PROTEIN"/>
    <property type="match status" value="1"/>
</dbReference>
<evidence type="ECO:0000256" key="4">
    <source>
        <dbReference type="SAM" id="MobiDB-lite"/>
    </source>
</evidence>